<accession>A0A6P1GAK1</accession>
<dbReference type="Pfam" id="PF03548">
    <property type="entry name" value="LolA"/>
    <property type="match status" value="1"/>
</dbReference>
<keyword evidence="3" id="KW-0449">Lipoprotein</keyword>
<dbReference type="KEGG" id="nef:GP480_02890"/>
<dbReference type="EMBL" id="CP047224">
    <property type="protein sequence ID" value="QHD65375.1"/>
    <property type="molecule type" value="Genomic_DNA"/>
</dbReference>
<keyword evidence="4" id="KW-1185">Reference proteome</keyword>
<dbReference type="SUPFAM" id="SSF89392">
    <property type="entry name" value="Prokaryotic lipoproteins and lipoprotein localization factors"/>
    <property type="match status" value="1"/>
</dbReference>
<feature type="signal peptide" evidence="2">
    <location>
        <begin position="1"/>
        <end position="23"/>
    </location>
</feature>
<dbReference type="Proteomes" id="UP000464912">
    <property type="component" value="Chromosome"/>
</dbReference>
<evidence type="ECO:0000256" key="1">
    <source>
        <dbReference type="ARBA" id="ARBA00022729"/>
    </source>
</evidence>
<sequence>MSVKEFAVLFCVFLFSCVRVSHAVDSAALVNYLASLRTFCATFVQHNPDGTLSVGNLFLSIPHNFRIDYHGEGVSVVMNKGMVTYYDAALKESKSFFVGKSDPLLLVMSDLGALHKYEQAVAGGLFYLGRSSKNRRYVLVLSHSPPEIREILLEDESKQITRMVLSDVCYNGTLDRSVFDITR</sequence>
<dbReference type="Gene3D" id="2.50.20.10">
    <property type="entry name" value="Lipoprotein localisation LolA/LolB/LppX"/>
    <property type="match status" value="1"/>
</dbReference>
<reference evidence="3 4" key="2">
    <citation type="journal article" date="2020" name="MBio">
        <title>Isolation and Molecular Analysis of a Novel Neorickettsia Species That Causes Potomac Horse Fever.</title>
        <authorList>
            <person name="Teymournejad O."/>
            <person name="Lin M."/>
            <person name="Bekebrede H."/>
            <person name="Kamr A."/>
            <person name="Toribio R.E."/>
            <person name="Arroyo L.G."/>
            <person name="Baird J.D."/>
            <person name="Rikihisa Y."/>
        </authorList>
    </citation>
    <scope>NUCLEOTIDE SEQUENCE [LARGE SCALE GENOMIC DNA]</scope>
    <source>
        <strain evidence="3 4">Fin17</strain>
    </source>
</reference>
<dbReference type="AlphaFoldDB" id="A0A6P1GAK1"/>
<dbReference type="InterPro" id="IPR029046">
    <property type="entry name" value="LolA/LolB/LppX"/>
</dbReference>
<organism evidence="3 4">
    <name type="scientific">Neorickettsia findlayensis</name>
    <dbReference type="NCBI Taxonomy" id="2686014"/>
    <lineage>
        <taxon>Bacteria</taxon>
        <taxon>Pseudomonadati</taxon>
        <taxon>Pseudomonadota</taxon>
        <taxon>Alphaproteobacteria</taxon>
        <taxon>Rickettsiales</taxon>
        <taxon>Anaplasmataceae</taxon>
        <taxon>Neorickettsia</taxon>
    </lineage>
</organism>
<protein>
    <submittedName>
        <fullName evidence="3">Outer membrane lipoprotein carrier protein LolA</fullName>
    </submittedName>
</protein>
<reference evidence="3 4" key="1">
    <citation type="journal article" date="2020" name="MBio">
        <title>Erratum for Teymournejad et al., 'Isolation and Molecular Analysis of a Novel Neorickettsia Species That Causes Potomac Horse Fever'.</title>
        <authorList>
            <person name="Teymournejad O."/>
            <person name="Lin M."/>
            <person name="Bekebrede H."/>
            <person name="Kamr A."/>
            <person name="Toribio R.E."/>
            <person name="Arroyo L.G."/>
            <person name="Baird J.D."/>
            <person name="Rikihisa Y."/>
        </authorList>
    </citation>
    <scope>NUCLEOTIDE SEQUENCE [LARGE SCALE GENOMIC DNA]</scope>
    <source>
        <strain evidence="3 4">Fin17</strain>
    </source>
</reference>
<gene>
    <name evidence="3" type="ORF">GP480_02890</name>
</gene>
<evidence type="ECO:0000313" key="4">
    <source>
        <dbReference type="Proteomes" id="UP000464912"/>
    </source>
</evidence>
<keyword evidence="1 2" id="KW-0732">Signal</keyword>
<evidence type="ECO:0000256" key="2">
    <source>
        <dbReference type="SAM" id="SignalP"/>
    </source>
</evidence>
<dbReference type="CDD" id="cd16325">
    <property type="entry name" value="LolA"/>
    <property type="match status" value="1"/>
</dbReference>
<name>A0A6P1GAK1_9RICK</name>
<dbReference type="PROSITE" id="PS51257">
    <property type="entry name" value="PROKAR_LIPOPROTEIN"/>
    <property type="match status" value="1"/>
</dbReference>
<dbReference type="RefSeq" id="WP_160095711.1">
    <property type="nucleotide sequence ID" value="NZ_CP047224.1"/>
</dbReference>
<dbReference type="InterPro" id="IPR004564">
    <property type="entry name" value="OM_lipoprot_carrier_LolA-like"/>
</dbReference>
<evidence type="ECO:0000313" key="3">
    <source>
        <dbReference type="EMBL" id="QHD65375.1"/>
    </source>
</evidence>
<proteinExistence type="predicted"/>
<feature type="chain" id="PRO_5026725110" evidence="2">
    <location>
        <begin position="24"/>
        <end position="183"/>
    </location>
</feature>